<dbReference type="EMBL" id="CP056069">
    <property type="protein sequence ID" value="UKK00774.2"/>
    <property type="molecule type" value="Genomic_DNA"/>
</dbReference>
<dbReference type="PANTHER" id="PTHR47430">
    <property type="entry name" value="GB|AAC33480.1"/>
    <property type="match status" value="1"/>
</dbReference>
<evidence type="ECO:0000259" key="1">
    <source>
        <dbReference type="PROSITE" id="PS50090"/>
    </source>
</evidence>
<dbReference type="PANTHER" id="PTHR47430:SF4">
    <property type="entry name" value="GB|AAC33480.1"/>
    <property type="match status" value="1"/>
</dbReference>
<organism evidence="2 3">
    <name type="scientific">Theileria orientalis</name>
    <dbReference type="NCBI Taxonomy" id="68886"/>
    <lineage>
        <taxon>Eukaryota</taxon>
        <taxon>Sar</taxon>
        <taxon>Alveolata</taxon>
        <taxon>Apicomplexa</taxon>
        <taxon>Aconoidasida</taxon>
        <taxon>Piroplasmida</taxon>
        <taxon>Theileriidae</taxon>
        <taxon>Theileria</taxon>
    </lineage>
</organism>
<reference evidence="2" key="1">
    <citation type="submission" date="2022-07" db="EMBL/GenBank/DDBJ databases">
        <title>Evaluation of T. orientalis genome assembly methods using nanopore sequencing and analysis of variation between genomes.</title>
        <authorList>
            <person name="Yam J."/>
            <person name="Micallef M.L."/>
            <person name="Liu M."/>
            <person name="Djordjevic S.P."/>
            <person name="Bogema D.R."/>
            <person name="Jenkins C."/>
        </authorList>
    </citation>
    <scope>NUCLEOTIDE SEQUENCE</scope>
    <source>
        <strain evidence="2">Goon Nure</strain>
    </source>
</reference>
<dbReference type="AlphaFoldDB" id="A0A976QWR3"/>
<feature type="domain" description="Myb-like" evidence="1">
    <location>
        <begin position="100"/>
        <end position="149"/>
    </location>
</feature>
<protein>
    <recommendedName>
        <fullName evidence="1">Myb-like domain-containing protein</fullName>
    </recommendedName>
</protein>
<sequence>MSSRKQNKNTANKLQKTVSSLLFYIFQGKFTKEEKDILDAAIDKFISENYDCSREDAITKLISKRGNAPSILTLIGKKVLPDRHSRSVYSYYRRHLLSHKAGKWSDYELLILLKSFFLSGSYEGNSWKTVSRLLNRSPEQVHDKFREIKPYIQNYRTLVTDPNLSDSDKVSKIATINRIPPGNDDEDTEGVSRVSDINEHQQEIYDYIRELMLRNRRRESIENIPWSKVQEKFPGYSTSKLRIHFNMSLLPKVYRKVYPEFSGKLVSRLTIRWIRKLLKRPNSDMIRSLKDIDFKSKFPMLPVIYTTHCTRRALSKIIRKYQIYASRSQRLFIDCELSASDVEELKKINPKNLGTLSSSDTVSLR</sequence>
<dbReference type="PROSITE" id="PS50090">
    <property type="entry name" value="MYB_LIKE"/>
    <property type="match status" value="1"/>
</dbReference>
<name>A0A976QWR3_THEOR</name>
<proteinExistence type="predicted"/>
<dbReference type="InterPro" id="IPR009057">
    <property type="entry name" value="Homeodomain-like_sf"/>
</dbReference>
<dbReference type="SUPFAM" id="SSF46689">
    <property type="entry name" value="Homeodomain-like"/>
    <property type="match status" value="1"/>
</dbReference>
<accession>A0A976QWR3</accession>
<evidence type="ECO:0000313" key="2">
    <source>
        <dbReference type="EMBL" id="UKK00774.2"/>
    </source>
</evidence>
<gene>
    <name evidence="2" type="ORF">MACK_000848</name>
</gene>
<evidence type="ECO:0000313" key="3">
    <source>
        <dbReference type="Proteomes" id="UP000244811"/>
    </source>
</evidence>
<dbReference type="InterPro" id="IPR001005">
    <property type="entry name" value="SANT/Myb"/>
</dbReference>
<dbReference type="SMART" id="SM00717">
    <property type="entry name" value="SANT"/>
    <property type="match status" value="2"/>
</dbReference>
<dbReference type="Proteomes" id="UP000244811">
    <property type="component" value="Chromosome 1"/>
</dbReference>